<name>A0A9D9EQ19_9SPIR</name>
<dbReference type="Proteomes" id="UP000823616">
    <property type="component" value="Unassembled WGS sequence"/>
</dbReference>
<organism evidence="1 2">
    <name type="scientific">Candidatus Avitreponema avistercoris</name>
    <dbReference type="NCBI Taxonomy" id="2840705"/>
    <lineage>
        <taxon>Bacteria</taxon>
        <taxon>Pseudomonadati</taxon>
        <taxon>Spirochaetota</taxon>
        <taxon>Spirochaetia</taxon>
        <taxon>Spirochaetales</taxon>
        <taxon>Candidatus Avitreponema</taxon>
    </lineage>
</organism>
<comment type="caution">
    <text evidence="1">The sequence shown here is derived from an EMBL/GenBank/DDBJ whole genome shotgun (WGS) entry which is preliminary data.</text>
</comment>
<dbReference type="AlphaFoldDB" id="A0A9D9EQ19"/>
<proteinExistence type="predicted"/>
<evidence type="ECO:0000313" key="1">
    <source>
        <dbReference type="EMBL" id="MBO8451000.1"/>
    </source>
</evidence>
<reference evidence="1" key="1">
    <citation type="submission" date="2020-10" db="EMBL/GenBank/DDBJ databases">
        <authorList>
            <person name="Gilroy R."/>
        </authorList>
    </citation>
    <scope>NUCLEOTIDE SEQUENCE</scope>
    <source>
        <strain evidence="1">B3-4054</strain>
    </source>
</reference>
<gene>
    <name evidence="1" type="ORF">IAA96_07850</name>
</gene>
<reference evidence="1" key="2">
    <citation type="journal article" date="2021" name="PeerJ">
        <title>Extensive microbial diversity within the chicken gut microbiome revealed by metagenomics and culture.</title>
        <authorList>
            <person name="Gilroy R."/>
            <person name="Ravi A."/>
            <person name="Getino M."/>
            <person name="Pursley I."/>
            <person name="Horton D.L."/>
            <person name="Alikhan N.F."/>
            <person name="Baker D."/>
            <person name="Gharbi K."/>
            <person name="Hall N."/>
            <person name="Watson M."/>
            <person name="Adriaenssens E.M."/>
            <person name="Foster-Nyarko E."/>
            <person name="Jarju S."/>
            <person name="Secka A."/>
            <person name="Antonio M."/>
            <person name="Oren A."/>
            <person name="Chaudhuri R.R."/>
            <person name="La Ragione R."/>
            <person name="Hildebrand F."/>
            <person name="Pallen M.J."/>
        </authorList>
    </citation>
    <scope>NUCLEOTIDE SEQUENCE</scope>
    <source>
        <strain evidence="1">B3-4054</strain>
    </source>
</reference>
<sequence length="138" mass="14535">MFSPVFTAVLVVIALALFAFGFRLFSSAARQPTGKKILKTGKPGDPGACPVCGVILEPGQQIRSAVFPGKDNRICHIFGCPACLPFAGGGVQRRCPVCGKSLGADEYLIARVFDRPGKKSHVHILGCVNCRNGAHASP</sequence>
<accession>A0A9D9EQ19</accession>
<protein>
    <submittedName>
        <fullName evidence="1">Uncharacterized protein</fullName>
    </submittedName>
</protein>
<dbReference type="EMBL" id="JADIMS010000146">
    <property type="protein sequence ID" value="MBO8451000.1"/>
    <property type="molecule type" value="Genomic_DNA"/>
</dbReference>
<evidence type="ECO:0000313" key="2">
    <source>
        <dbReference type="Proteomes" id="UP000823616"/>
    </source>
</evidence>